<accession>A0A8C3GFF2</accession>
<dbReference type="GO" id="GO:0007339">
    <property type="term" value="P:binding of sperm to zona pellucida"/>
    <property type="evidence" value="ECO:0007669"/>
    <property type="project" value="InterPro"/>
</dbReference>
<dbReference type="Ensembl" id="ENSCMMT00000005921.1">
    <property type="protein sequence ID" value="ENSCMMP00000005339.1"/>
    <property type="gene ID" value="ENSCMMG00000003355.1"/>
</dbReference>
<feature type="domain" description="Zona-pellucida-binding protein 1/2 N-terminal" evidence="7">
    <location>
        <begin position="64"/>
        <end position="162"/>
    </location>
</feature>
<evidence type="ECO:0000259" key="8">
    <source>
        <dbReference type="Pfam" id="PF20626"/>
    </source>
</evidence>
<dbReference type="AlphaFoldDB" id="A0A8C3GFF2"/>
<dbReference type="GO" id="GO:0001669">
    <property type="term" value="C:acrosomal vesicle"/>
    <property type="evidence" value="ECO:0007669"/>
    <property type="project" value="UniProtKB-SubCell"/>
</dbReference>
<dbReference type="PANTHER" id="PTHR15443:SF4">
    <property type="entry name" value="ZONA PELLUCIDA-BINDING PROTEIN 2"/>
    <property type="match status" value="1"/>
</dbReference>
<keyword evidence="4" id="KW-0964">Secreted</keyword>
<dbReference type="Proteomes" id="UP000694556">
    <property type="component" value="Unassembled WGS sequence"/>
</dbReference>
<evidence type="ECO:0000259" key="7">
    <source>
        <dbReference type="Pfam" id="PF07354"/>
    </source>
</evidence>
<evidence type="ECO:0000313" key="10">
    <source>
        <dbReference type="Proteomes" id="UP000694556"/>
    </source>
</evidence>
<evidence type="ECO:0000256" key="4">
    <source>
        <dbReference type="ARBA" id="ARBA00022525"/>
    </source>
</evidence>
<dbReference type="Pfam" id="PF07354">
    <property type="entry name" value="Sp38"/>
    <property type="match status" value="1"/>
</dbReference>
<feature type="domain" description="Zona-pellucida-binding protein 1/2 C-terminal" evidence="8">
    <location>
        <begin position="302"/>
        <end position="352"/>
    </location>
</feature>
<dbReference type="GO" id="GO:0005576">
    <property type="term" value="C:extracellular region"/>
    <property type="evidence" value="ECO:0007669"/>
    <property type="project" value="UniProtKB-SubCell"/>
</dbReference>
<organism evidence="9 10">
    <name type="scientific">Cairina moschata</name>
    <name type="common">Muscovy duck</name>
    <dbReference type="NCBI Taxonomy" id="8855"/>
    <lineage>
        <taxon>Eukaryota</taxon>
        <taxon>Metazoa</taxon>
        <taxon>Chordata</taxon>
        <taxon>Craniata</taxon>
        <taxon>Vertebrata</taxon>
        <taxon>Euteleostomi</taxon>
        <taxon>Archelosauria</taxon>
        <taxon>Archosauria</taxon>
        <taxon>Dinosauria</taxon>
        <taxon>Saurischia</taxon>
        <taxon>Theropoda</taxon>
        <taxon>Coelurosauria</taxon>
        <taxon>Aves</taxon>
        <taxon>Neognathae</taxon>
        <taxon>Galloanserae</taxon>
        <taxon>Anseriformes</taxon>
        <taxon>Anatidae</taxon>
        <taxon>Anatinae</taxon>
        <taxon>Cairina</taxon>
    </lineage>
</organism>
<dbReference type="InterPro" id="IPR048806">
    <property type="entry name" value="ZPBP1/2_N"/>
</dbReference>
<comment type="subcellular location">
    <subcellularLocation>
        <location evidence="1">Cytoplasmic vesicle</location>
        <location evidence="1">Secretory vesicle</location>
        <location evidence="1">Acrosome</location>
    </subcellularLocation>
    <subcellularLocation>
        <location evidence="2">Secreted</location>
    </subcellularLocation>
</comment>
<reference evidence="9" key="2">
    <citation type="submission" date="2025-09" db="UniProtKB">
        <authorList>
            <consortium name="Ensembl"/>
        </authorList>
    </citation>
    <scope>IDENTIFICATION</scope>
</reference>
<keyword evidence="6" id="KW-0968">Cytoplasmic vesicle</keyword>
<evidence type="ECO:0000256" key="2">
    <source>
        <dbReference type="ARBA" id="ARBA00004613"/>
    </source>
</evidence>
<dbReference type="PANTHER" id="PTHR15443">
    <property type="entry name" value="ZONA PELLUCIDA BINDING PROTEIN SP38"/>
    <property type="match status" value="1"/>
</dbReference>
<evidence type="ECO:0000256" key="1">
    <source>
        <dbReference type="ARBA" id="ARBA00004218"/>
    </source>
</evidence>
<reference evidence="9" key="1">
    <citation type="submission" date="2025-08" db="UniProtKB">
        <authorList>
            <consortium name="Ensembl"/>
        </authorList>
    </citation>
    <scope>IDENTIFICATION</scope>
</reference>
<proteinExistence type="inferred from homology"/>
<dbReference type="InterPro" id="IPR010857">
    <property type="entry name" value="Sp38-bd"/>
</dbReference>
<evidence type="ECO:0000256" key="6">
    <source>
        <dbReference type="ARBA" id="ARBA00023329"/>
    </source>
</evidence>
<evidence type="ECO:0000256" key="5">
    <source>
        <dbReference type="ARBA" id="ARBA00023180"/>
    </source>
</evidence>
<keyword evidence="10" id="KW-1185">Reference proteome</keyword>
<dbReference type="GO" id="GO:0002199">
    <property type="term" value="C:zona pellucida receptor complex"/>
    <property type="evidence" value="ECO:0007669"/>
    <property type="project" value="TreeGrafter"/>
</dbReference>
<comment type="similarity">
    <text evidence="3">Belongs to the zona pellucida-binding protein Sp38 family.</text>
</comment>
<dbReference type="GO" id="GO:0001675">
    <property type="term" value="P:acrosome assembly"/>
    <property type="evidence" value="ECO:0007669"/>
    <property type="project" value="TreeGrafter"/>
</dbReference>
<keyword evidence="5" id="KW-0325">Glycoprotein</keyword>
<evidence type="ECO:0000313" key="9">
    <source>
        <dbReference type="Ensembl" id="ENSCMMP00000005339.1"/>
    </source>
</evidence>
<name>A0A8C3GFF2_CAIMO</name>
<dbReference type="InterPro" id="IPR048805">
    <property type="entry name" value="ZPBP1/2_C"/>
</dbReference>
<protein>
    <submittedName>
        <fullName evidence="9">Zona pellucida binding protein 2</fullName>
    </submittedName>
</protein>
<evidence type="ECO:0000256" key="3">
    <source>
        <dbReference type="ARBA" id="ARBA00007196"/>
    </source>
</evidence>
<sequence length="352" mass="39244">MAGGGGRPCSPPRGLLGMAAAVVVAAAAAGWGALVGASAVPEEELRSVGLIQNNYIYADIKREVNVYVKVFTNSPLLVCMDLSLSQEEIIDPKYLWIGPDGKNLEGQIYANLTETGKLMLMGFKESMSGAYTCTLSHRIIETMTQEEADVFETYRFMLYAYREADHAYQISVRFTTKGCELAANAQFFEELKKILDNLISDLTCHIVESSYKCHSIKIQNQGLMHELFVTFQVNPFAPGWEEVCQQVPYDCEDATNMKVQEARNRIGEFFSRQTYALKHEFRTAPAIHYVDNSFSVTHVDSCRPGFGKNDITHQNCAGCCVVCEPGTYSPNNEVTCHICTRPHIKKYGAKFC</sequence>
<dbReference type="Pfam" id="PF20626">
    <property type="entry name" value="EGF_Sp38_C"/>
    <property type="match status" value="1"/>
</dbReference>